<dbReference type="Gene3D" id="3.40.630.30">
    <property type="match status" value="1"/>
</dbReference>
<accession>A0A4P8XFI5</accession>
<keyword evidence="2" id="KW-1185">Reference proteome</keyword>
<gene>
    <name evidence="1" type="ORF">E6C60_0116</name>
</gene>
<dbReference type="AlphaFoldDB" id="A0A4P8XFI5"/>
<proteinExistence type="predicted"/>
<dbReference type="InterPro" id="IPR016181">
    <property type="entry name" value="Acyl_CoA_acyltransferase"/>
</dbReference>
<dbReference type="KEGG" id="palo:E6C60_0116"/>
<name>A0A4P8XFI5_9BACL</name>
<evidence type="ECO:0008006" key="3">
    <source>
        <dbReference type="Google" id="ProtNLM"/>
    </source>
</evidence>
<dbReference type="EMBL" id="CP040396">
    <property type="protein sequence ID" value="QCT00843.1"/>
    <property type="molecule type" value="Genomic_DNA"/>
</dbReference>
<sequence>MMEYIRITHIEDPLFRKMHDLMKEVFPPEEVLEYSLWKEPLEDPGIRVFVALHEGEVVGTTEYRYYEDWNVAMTDFTIIGREGLSIGRFLAQNRMKDLMSLAQGNGGQELLGMFAEIYDPYRVEDHAFGGVKPMDPFVRREVLSHLGYKRTDLAYVHPSWNNDGEAVSGLDFCFMPTDDALDTLPAELIASFLKRYYAVLPQKPQAWSDMVAELEKRDTVALLPL</sequence>
<dbReference type="SUPFAM" id="SSF55729">
    <property type="entry name" value="Acyl-CoA N-acyltransferases (Nat)"/>
    <property type="match status" value="1"/>
</dbReference>
<organism evidence="1 2">
    <name type="scientific">Paenibacillus algicola</name>
    <dbReference type="NCBI Taxonomy" id="2565926"/>
    <lineage>
        <taxon>Bacteria</taxon>
        <taxon>Bacillati</taxon>
        <taxon>Bacillota</taxon>
        <taxon>Bacilli</taxon>
        <taxon>Bacillales</taxon>
        <taxon>Paenibacillaceae</taxon>
        <taxon>Paenibacillus</taxon>
    </lineage>
</organism>
<evidence type="ECO:0000313" key="2">
    <source>
        <dbReference type="Proteomes" id="UP000300879"/>
    </source>
</evidence>
<reference evidence="1 2" key="1">
    <citation type="submission" date="2019-05" db="EMBL/GenBank/DDBJ databases">
        <authorList>
            <person name="Chen C."/>
        </authorList>
    </citation>
    <scope>NUCLEOTIDE SEQUENCE [LARGE SCALE GENOMIC DNA]</scope>
    <source>
        <strain evidence="1 2">HB172198</strain>
    </source>
</reference>
<protein>
    <recommendedName>
        <fullName evidence="3">GNAT family acetyltransferase</fullName>
    </recommendedName>
</protein>
<dbReference type="Proteomes" id="UP000300879">
    <property type="component" value="Chromosome"/>
</dbReference>
<evidence type="ECO:0000313" key="1">
    <source>
        <dbReference type="EMBL" id="QCT00843.1"/>
    </source>
</evidence>